<dbReference type="PANTHER" id="PTHR10256:SF0">
    <property type="entry name" value="INACTIVE SELENIDE, WATER DIKINASE-LIKE PROTEIN-RELATED"/>
    <property type="match status" value="1"/>
</dbReference>
<keyword evidence="2" id="KW-0547">Nucleotide-binding</keyword>
<feature type="domain" description="FAD/NAD(P)-binding" evidence="8">
    <location>
        <begin position="42"/>
        <end position="346"/>
    </location>
</feature>
<evidence type="ECO:0000259" key="6">
    <source>
        <dbReference type="Pfam" id="PF00586"/>
    </source>
</evidence>
<dbReference type="Gene3D" id="3.30.1330.10">
    <property type="entry name" value="PurM-like, N-terminal domain"/>
    <property type="match status" value="1"/>
</dbReference>
<dbReference type="Gene3D" id="3.90.650.10">
    <property type="entry name" value="PurM-like C-terminal domain"/>
    <property type="match status" value="1"/>
</dbReference>
<evidence type="ECO:0000259" key="7">
    <source>
        <dbReference type="Pfam" id="PF02769"/>
    </source>
</evidence>
<dbReference type="Pfam" id="PF02769">
    <property type="entry name" value="AIRS_C"/>
    <property type="match status" value="1"/>
</dbReference>
<dbReference type="PANTHER" id="PTHR10256">
    <property type="entry name" value="SELENIDE, WATER DIKINASE"/>
    <property type="match status" value="1"/>
</dbReference>
<feature type="domain" description="PurM-like C-terminal" evidence="7">
    <location>
        <begin position="610"/>
        <end position="781"/>
    </location>
</feature>
<proteinExistence type="predicted"/>
<keyword evidence="1" id="KW-0808">Transferase</keyword>
<gene>
    <name evidence="9" type="primary">g11683</name>
    <name evidence="9" type="ORF">VP750_LOCUS10435</name>
</gene>
<evidence type="ECO:0000256" key="5">
    <source>
        <dbReference type="ARBA" id="ARBA00023266"/>
    </source>
</evidence>
<dbReference type="InterPro" id="IPR010918">
    <property type="entry name" value="PurM-like_C_dom"/>
</dbReference>
<keyword evidence="4" id="KW-0067">ATP-binding</keyword>
<dbReference type="Gene3D" id="3.50.50.100">
    <property type="match status" value="1"/>
</dbReference>
<dbReference type="InterPro" id="IPR036921">
    <property type="entry name" value="PurM-like_N_sf"/>
</dbReference>
<organism evidence="9 10">
    <name type="scientific">Coccomyxa viridis</name>
    <dbReference type="NCBI Taxonomy" id="1274662"/>
    <lineage>
        <taxon>Eukaryota</taxon>
        <taxon>Viridiplantae</taxon>
        <taxon>Chlorophyta</taxon>
        <taxon>core chlorophytes</taxon>
        <taxon>Trebouxiophyceae</taxon>
        <taxon>Trebouxiophyceae incertae sedis</taxon>
        <taxon>Coccomyxaceae</taxon>
        <taxon>Coccomyxa</taxon>
    </lineage>
</organism>
<evidence type="ECO:0000313" key="9">
    <source>
        <dbReference type="EMBL" id="CAL5228529.1"/>
    </source>
</evidence>
<reference evidence="9 10" key="1">
    <citation type="submission" date="2024-06" db="EMBL/GenBank/DDBJ databases">
        <authorList>
            <person name="Kraege A."/>
            <person name="Thomma B."/>
        </authorList>
    </citation>
    <scope>NUCLEOTIDE SEQUENCE [LARGE SCALE GENOMIC DNA]</scope>
</reference>
<dbReference type="Pfam" id="PF00586">
    <property type="entry name" value="AIRS"/>
    <property type="match status" value="1"/>
</dbReference>
<keyword evidence="3" id="KW-0418">Kinase</keyword>
<evidence type="ECO:0000256" key="4">
    <source>
        <dbReference type="ARBA" id="ARBA00022840"/>
    </source>
</evidence>
<feature type="domain" description="PurM-like N-terminal" evidence="6">
    <location>
        <begin position="487"/>
        <end position="598"/>
    </location>
</feature>
<comment type="caution">
    <text evidence="9">The sequence shown here is derived from an EMBL/GenBank/DDBJ whole genome shotgun (WGS) entry which is preliminary data.</text>
</comment>
<evidence type="ECO:0000313" key="10">
    <source>
        <dbReference type="Proteomes" id="UP001497392"/>
    </source>
</evidence>
<dbReference type="InterPro" id="IPR023753">
    <property type="entry name" value="FAD/NAD-binding_dom"/>
</dbReference>
<dbReference type="SUPFAM" id="SSF56042">
    <property type="entry name" value="PurM C-terminal domain-like"/>
    <property type="match status" value="1"/>
</dbReference>
<accession>A0ABP1G8M0</accession>
<dbReference type="Proteomes" id="UP001497392">
    <property type="component" value="Unassembled WGS sequence"/>
</dbReference>
<dbReference type="InterPro" id="IPR017584">
    <property type="entry name" value="Pyridine_nucleo_diS_OxRdtase_N"/>
</dbReference>
<dbReference type="InterPro" id="IPR004536">
    <property type="entry name" value="SPS/SelD"/>
</dbReference>
<dbReference type="SUPFAM" id="SSF55326">
    <property type="entry name" value="PurM N-terminal domain-like"/>
    <property type="match status" value="1"/>
</dbReference>
<dbReference type="SUPFAM" id="SSF51905">
    <property type="entry name" value="FAD/NAD(P)-binding domain"/>
    <property type="match status" value="2"/>
</dbReference>
<dbReference type="NCBIfam" id="TIGR03169">
    <property type="entry name" value="Nterm_to_SelD"/>
    <property type="match status" value="1"/>
</dbReference>
<evidence type="ECO:0000256" key="1">
    <source>
        <dbReference type="ARBA" id="ARBA00022679"/>
    </source>
</evidence>
<name>A0ABP1G8M0_9CHLO</name>
<dbReference type="EMBL" id="CAXHTA020000018">
    <property type="protein sequence ID" value="CAL5228529.1"/>
    <property type="molecule type" value="Genomic_DNA"/>
</dbReference>
<evidence type="ECO:0000256" key="2">
    <source>
        <dbReference type="ARBA" id="ARBA00022741"/>
    </source>
</evidence>
<evidence type="ECO:0000256" key="3">
    <source>
        <dbReference type="ARBA" id="ARBA00022777"/>
    </source>
</evidence>
<dbReference type="InterPro" id="IPR036676">
    <property type="entry name" value="PurM-like_C_sf"/>
</dbReference>
<keyword evidence="10" id="KW-1185">Reference proteome</keyword>
<protein>
    <submittedName>
        <fullName evidence="9">G11683 protein</fullName>
    </submittedName>
</protein>
<dbReference type="Pfam" id="PF07992">
    <property type="entry name" value="Pyr_redox_2"/>
    <property type="match status" value="1"/>
</dbReference>
<dbReference type="InterPro" id="IPR016188">
    <property type="entry name" value="PurM-like_N"/>
</dbReference>
<keyword evidence="5" id="KW-0711">Selenium</keyword>
<evidence type="ECO:0000259" key="8">
    <source>
        <dbReference type="Pfam" id="PF07992"/>
    </source>
</evidence>
<dbReference type="CDD" id="cd02195">
    <property type="entry name" value="SelD"/>
    <property type="match status" value="1"/>
</dbReference>
<sequence>MQRGPFAQARVFWVLRAYAPSSRPRTRRSVAMSMELSSMILKDVVLVGGGHSHVEVLRSFGMKPMQGVRLTLITKDAHTAYSGMLPGYVSGFYTHEDCHVDLNRLARYANARLVLQPAIGLDMQKQEVYLEGRPHISYDVLSLDVGITPSAQGVPGALEHATPVKPVHNFVERFERLLERVHREERNVIVAVVGGGAGGVELSLSVHHRLTKELGRSAHKVKVKLFSRSSILGHHTSSARKKFLRILQEKGIELHEGVRIVAVEDRQLLLDSQQPEAYDECLWCTQAAAPAWLRGTDLTLDASGFVAIDEDLRVQSSPGNVFSVGDMASSVKHPRPKAGVYAVRQGPPLADNIRRLLSGRTLKPFKPQSTHLSLITTGNQYAVATKGFLCIEAAWLWGWKDRIDRQWMDKYGKDLHFDGMDSSMAKPSGKQGAVSLDAEAIAALSAAKMRCGGCGSKVGASVLSRVLGRLQQDGIGRDGVLVGLDEGDDAAVVQPPPAGHVTVHTVDFFRSFISDPYVFGRVAAVHALGDCHAMGGAAKTALATAVVPYGLDAKVEADLHHIMAGAVEALSEADCRLVGGHTCEGNEMALGFSVNGEVKESALMRKGGLKPGQSLILTKPLGSGVIFAADMRGQAKGSWVSGALQHMQQSSAEAAALFREAGATGCTDVTGFGLIGHLGEMTRASQVDVQLDIESIPIMDGALECADSGVASSLLPSNLKAAALVGDAQEAAKLRPWPLLFDPQTSGGLLAGVPKEGAEKLIQELRLAGYTQACIVGQVQKLEQTPQDQHHSTATINTGSPLAKQITIVGSSLII</sequence>
<dbReference type="NCBIfam" id="TIGR00476">
    <property type="entry name" value="selD"/>
    <property type="match status" value="1"/>
</dbReference>
<dbReference type="InterPro" id="IPR036188">
    <property type="entry name" value="FAD/NAD-bd_sf"/>
</dbReference>